<proteinExistence type="inferred from homology"/>
<evidence type="ECO:0000313" key="4">
    <source>
        <dbReference type="Proteomes" id="UP000306102"/>
    </source>
</evidence>
<keyword evidence="2" id="KW-0472">Membrane</keyword>
<keyword evidence="2" id="KW-1133">Transmembrane helix</keyword>
<dbReference type="PANTHER" id="PTHR11802">
    <property type="entry name" value="SERINE PROTEASE FAMILY S10 SERINE CARBOXYPEPTIDASE"/>
    <property type="match status" value="1"/>
</dbReference>
<sequence>MIEIKRLLETIKEKVNMIDSNTHFWQLSTTMGKKNASLNLLMLLMTVMVMFQACISHGYPANQAGRLRALWRDKKKQTDQNLDSSDDVWSSIGGGGGGEVGKMENDEIKGGLPGQPTEVMFKQYAGYVNVDEFKGRRLFYYFAEAVHNPSSKPLVLWLNGGPGCSSFGVGAMGEIGPFGVNSDCKTLYPRKHAWNKGFYIPELADTIIKRNKGADSTSTIKLKGIMVKSLIT</sequence>
<dbReference type="GO" id="GO:0004185">
    <property type="term" value="F:serine-type carboxypeptidase activity"/>
    <property type="evidence" value="ECO:0007669"/>
    <property type="project" value="InterPro"/>
</dbReference>
<dbReference type="Proteomes" id="UP000306102">
    <property type="component" value="Unassembled WGS sequence"/>
</dbReference>
<dbReference type="GO" id="GO:0006508">
    <property type="term" value="P:proteolysis"/>
    <property type="evidence" value="ECO:0007669"/>
    <property type="project" value="InterPro"/>
</dbReference>
<dbReference type="Gene3D" id="3.40.50.1820">
    <property type="entry name" value="alpha/beta hydrolase"/>
    <property type="match status" value="1"/>
</dbReference>
<evidence type="ECO:0000313" key="3">
    <source>
        <dbReference type="EMBL" id="THG12350.1"/>
    </source>
</evidence>
<feature type="transmembrane region" description="Helical" evidence="2">
    <location>
        <begin position="38"/>
        <end position="59"/>
    </location>
</feature>
<keyword evidence="2" id="KW-0812">Transmembrane</keyword>
<dbReference type="PANTHER" id="PTHR11802:SF78">
    <property type="entry name" value="CARBOXYPEPTIDASE"/>
    <property type="match status" value="1"/>
</dbReference>
<protein>
    <submittedName>
        <fullName evidence="3">Uncharacterized protein</fullName>
    </submittedName>
</protein>
<dbReference type="Pfam" id="PF00450">
    <property type="entry name" value="Peptidase_S10"/>
    <property type="match status" value="1"/>
</dbReference>
<reference evidence="3 4" key="1">
    <citation type="journal article" date="2018" name="Proc. Natl. Acad. Sci. U.S.A.">
        <title>Draft genome sequence of Camellia sinensis var. sinensis provides insights into the evolution of the tea genome and tea quality.</title>
        <authorList>
            <person name="Wei C."/>
            <person name="Yang H."/>
            <person name="Wang S."/>
            <person name="Zhao J."/>
            <person name="Liu C."/>
            <person name="Gao L."/>
            <person name="Xia E."/>
            <person name="Lu Y."/>
            <person name="Tai Y."/>
            <person name="She G."/>
            <person name="Sun J."/>
            <person name="Cao H."/>
            <person name="Tong W."/>
            <person name="Gao Q."/>
            <person name="Li Y."/>
            <person name="Deng W."/>
            <person name="Jiang X."/>
            <person name="Wang W."/>
            <person name="Chen Q."/>
            <person name="Zhang S."/>
            <person name="Li H."/>
            <person name="Wu J."/>
            <person name="Wang P."/>
            <person name="Li P."/>
            <person name="Shi C."/>
            <person name="Zheng F."/>
            <person name="Jian J."/>
            <person name="Huang B."/>
            <person name="Shan D."/>
            <person name="Shi M."/>
            <person name="Fang C."/>
            <person name="Yue Y."/>
            <person name="Li F."/>
            <person name="Li D."/>
            <person name="Wei S."/>
            <person name="Han B."/>
            <person name="Jiang C."/>
            <person name="Yin Y."/>
            <person name="Xia T."/>
            <person name="Zhang Z."/>
            <person name="Bennetzen J.L."/>
            <person name="Zhao S."/>
            <person name="Wan X."/>
        </authorList>
    </citation>
    <scope>NUCLEOTIDE SEQUENCE [LARGE SCALE GENOMIC DNA]</scope>
    <source>
        <strain evidence="4">cv. Shuchazao</strain>
        <tissue evidence="3">Leaf</tissue>
    </source>
</reference>
<accession>A0A4S4E8D4</accession>
<dbReference type="InterPro" id="IPR029058">
    <property type="entry name" value="AB_hydrolase_fold"/>
</dbReference>
<name>A0A4S4E8D4_CAMSN</name>
<dbReference type="STRING" id="542762.A0A4S4E8D4"/>
<dbReference type="InterPro" id="IPR001563">
    <property type="entry name" value="Peptidase_S10"/>
</dbReference>
<evidence type="ECO:0000256" key="2">
    <source>
        <dbReference type="SAM" id="Phobius"/>
    </source>
</evidence>
<organism evidence="3 4">
    <name type="scientific">Camellia sinensis var. sinensis</name>
    <name type="common">China tea</name>
    <dbReference type="NCBI Taxonomy" id="542762"/>
    <lineage>
        <taxon>Eukaryota</taxon>
        <taxon>Viridiplantae</taxon>
        <taxon>Streptophyta</taxon>
        <taxon>Embryophyta</taxon>
        <taxon>Tracheophyta</taxon>
        <taxon>Spermatophyta</taxon>
        <taxon>Magnoliopsida</taxon>
        <taxon>eudicotyledons</taxon>
        <taxon>Gunneridae</taxon>
        <taxon>Pentapetalae</taxon>
        <taxon>asterids</taxon>
        <taxon>Ericales</taxon>
        <taxon>Theaceae</taxon>
        <taxon>Camellia</taxon>
    </lineage>
</organism>
<comment type="caution">
    <text evidence="3">The sequence shown here is derived from an EMBL/GenBank/DDBJ whole genome shotgun (WGS) entry which is preliminary data.</text>
</comment>
<gene>
    <name evidence="3" type="ORF">TEA_001537</name>
</gene>
<dbReference type="EMBL" id="SDRB02006609">
    <property type="protein sequence ID" value="THG12350.1"/>
    <property type="molecule type" value="Genomic_DNA"/>
</dbReference>
<comment type="similarity">
    <text evidence="1">Belongs to the peptidase S10 family.</text>
</comment>
<dbReference type="SUPFAM" id="SSF53474">
    <property type="entry name" value="alpha/beta-Hydrolases"/>
    <property type="match status" value="1"/>
</dbReference>
<keyword evidence="4" id="KW-1185">Reference proteome</keyword>
<dbReference type="GO" id="GO:0005773">
    <property type="term" value="C:vacuole"/>
    <property type="evidence" value="ECO:0007669"/>
    <property type="project" value="TreeGrafter"/>
</dbReference>
<evidence type="ECO:0000256" key="1">
    <source>
        <dbReference type="ARBA" id="ARBA00009431"/>
    </source>
</evidence>
<dbReference type="AlphaFoldDB" id="A0A4S4E8D4"/>